<dbReference type="AlphaFoldDB" id="A0A844GS95"/>
<sequence length="100" mass="12480">MAEQTKFNRQDAEDLLRELQKFNNILNYEWIKVLRKWETLQSCWHDKQFEEFEPLFQKFKANYQDAENKSEEFIRFIQEQITISEERQRVLSNFQRIRNS</sequence>
<reference evidence="1 2" key="1">
    <citation type="submission" date="2019-11" db="EMBL/GenBank/DDBJ databases">
        <title>Isolation of a new High Light Tolerant Cyanobacteria.</title>
        <authorList>
            <person name="Dobson Z."/>
            <person name="Vaughn N."/>
            <person name="Vaughn M."/>
            <person name="Fromme P."/>
            <person name="Mazor Y."/>
        </authorList>
    </citation>
    <scope>NUCLEOTIDE SEQUENCE [LARGE SCALE GENOMIC DNA]</scope>
    <source>
        <strain evidence="1 2">0216</strain>
    </source>
</reference>
<name>A0A844GS95_9CHRO</name>
<dbReference type="EMBL" id="WMIA01000001">
    <property type="protein sequence ID" value="MTF37638.1"/>
    <property type="molecule type" value="Genomic_DNA"/>
</dbReference>
<dbReference type="Proteomes" id="UP000437131">
    <property type="component" value="Unassembled WGS sequence"/>
</dbReference>
<dbReference type="Gene3D" id="1.10.287.850">
    <property type="entry name" value="HP0062-like domain"/>
    <property type="match status" value="1"/>
</dbReference>
<accession>A0A844GS95</accession>
<evidence type="ECO:0000313" key="1">
    <source>
        <dbReference type="EMBL" id="MTF37638.1"/>
    </source>
</evidence>
<organism evidence="1 2">
    <name type="scientific">Cyanobacterium aponinum 0216</name>
    <dbReference type="NCBI Taxonomy" id="2676140"/>
    <lineage>
        <taxon>Bacteria</taxon>
        <taxon>Bacillati</taxon>
        <taxon>Cyanobacteriota</taxon>
        <taxon>Cyanophyceae</taxon>
        <taxon>Oscillatoriophycideae</taxon>
        <taxon>Chroococcales</taxon>
        <taxon>Geminocystaceae</taxon>
        <taxon>Cyanobacterium</taxon>
    </lineage>
</organism>
<protein>
    <submittedName>
        <fullName evidence="1">Uncharacterized protein</fullName>
    </submittedName>
</protein>
<comment type="caution">
    <text evidence="1">The sequence shown here is derived from an EMBL/GenBank/DDBJ whole genome shotgun (WGS) entry which is preliminary data.</text>
</comment>
<gene>
    <name evidence="1" type="ORF">GGC33_01655</name>
</gene>
<proteinExistence type="predicted"/>
<dbReference type="RefSeq" id="WP_015218167.1">
    <property type="nucleotide sequence ID" value="NZ_WMIA01000001.1"/>
</dbReference>
<evidence type="ECO:0000313" key="2">
    <source>
        <dbReference type="Proteomes" id="UP000437131"/>
    </source>
</evidence>